<keyword evidence="12" id="KW-1185">Reference proteome</keyword>
<dbReference type="InterPro" id="IPR018170">
    <property type="entry name" value="Aldo/ket_reductase_CS"/>
</dbReference>
<evidence type="ECO:0000256" key="3">
    <source>
        <dbReference type="ARBA" id="ARBA00023002"/>
    </source>
</evidence>
<evidence type="ECO:0000256" key="1">
    <source>
        <dbReference type="ARBA" id="ARBA00007905"/>
    </source>
</evidence>
<dbReference type="CDD" id="cd19071">
    <property type="entry name" value="AKR_AKR1-5-like"/>
    <property type="match status" value="1"/>
</dbReference>
<dbReference type="PANTHER" id="PTHR43827:SF13">
    <property type="entry name" value="ALDO_KETO REDUCTASE FAMILY PROTEIN"/>
    <property type="match status" value="1"/>
</dbReference>
<dbReference type="PIRSF" id="PIRSF000097">
    <property type="entry name" value="AKR"/>
    <property type="match status" value="1"/>
</dbReference>
<evidence type="ECO:0000313" key="12">
    <source>
        <dbReference type="Proteomes" id="UP000053095"/>
    </source>
</evidence>
<dbReference type="GO" id="GO:0016491">
    <property type="term" value="F:oxidoreductase activity"/>
    <property type="evidence" value="ECO:0007669"/>
    <property type="project" value="UniProtKB-KW"/>
</dbReference>
<dbReference type="PROSITE" id="PS00062">
    <property type="entry name" value="ALDOKETO_REDUCTASE_2"/>
    <property type="match status" value="1"/>
</dbReference>
<comment type="function">
    <text evidence="4">Catalyzes the initial reaction in the xylose utilization pathway by reducing D-xylose into xylitol. Xylose is a major component of hemicelluloses such as xylan. Most fungi utilize D-xylose via three enzymatic reactions, xylose reductase (XR), xylitol dehydrogenase (XDH), and xylulokinase, to form xylulose 5-phosphate, which enters pentose phosphate pathway.</text>
</comment>
<evidence type="ECO:0000256" key="4">
    <source>
        <dbReference type="ARBA" id="ARBA00025065"/>
    </source>
</evidence>
<dbReference type="SUPFAM" id="SSF51430">
    <property type="entry name" value="NAD(P)-linked oxidoreductase"/>
    <property type="match status" value="1"/>
</dbReference>
<dbReference type="PRINTS" id="PR00069">
    <property type="entry name" value="ALDKETRDTASE"/>
</dbReference>
<keyword evidence="3" id="KW-0560">Oxidoreductase</keyword>
<feature type="domain" description="NADP-dependent oxidoreductase" evidence="10">
    <location>
        <begin position="35"/>
        <end position="277"/>
    </location>
</feature>
<evidence type="ECO:0000256" key="8">
    <source>
        <dbReference type="PIRSR" id="PIRSR000097-2"/>
    </source>
</evidence>
<sequence length="290" mass="32469">MATSKSTFSLSSTIKLANGKLMPRLQLGVYLTSGRETEVAVKNALEAGYRGFDSAQMYHNEKEVGRSILRFLEAEKDKPDGLKREDIFFTSKLASNVSYDATRQSIKKSIQASGLGYIDLFLIHSPYGGKAKRLECWRALEDAYKEEEIRAVGVSNYGIKHLQELLATNPAVFPAVNQIEIHPFNTRTEIAEFCQENGIVVEAYAPLARAYRFRHPTIVSLSEKYGCTAAQLMVRWSLQHGYVPLPKSTKKDRIVANAQVEGFEIDSADMDTMDGLDEYLVTDWDPVDAP</sequence>
<feature type="site" description="Lowers pKa of active site Tyr" evidence="9">
    <location>
        <position position="92"/>
    </location>
</feature>
<evidence type="ECO:0000256" key="2">
    <source>
        <dbReference type="ARBA" id="ARBA00012845"/>
    </source>
</evidence>
<gene>
    <name evidence="11" type="ORF">TCE0_034r09936</name>
</gene>
<dbReference type="InterPro" id="IPR020471">
    <property type="entry name" value="AKR"/>
</dbReference>
<comment type="catalytic activity">
    <reaction evidence="5">
        <text>xylitol + NADP(+) = D-xylose + NADPH + H(+)</text>
        <dbReference type="Rhea" id="RHEA:27445"/>
        <dbReference type="ChEBI" id="CHEBI:15378"/>
        <dbReference type="ChEBI" id="CHEBI:17151"/>
        <dbReference type="ChEBI" id="CHEBI:53455"/>
        <dbReference type="ChEBI" id="CHEBI:57783"/>
        <dbReference type="ChEBI" id="CHEBI:58349"/>
        <dbReference type="EC" id="1.1.1.307"/>
    </reaction>
</comment>
<evidence type="ECO:0000256" key="7">
    <source>
        <dbReference type="PIRSR" id="PIRSR000097-1"/>
    </source>
</evidence>
<dbReference type="EC" id="1.1.1.307" evidence="2"/>
<accession>A0A6V8HC01</accession>
<dbReference type="Proteomes" id="UP000053095">
    <property type="component" value="Unassembled WGS sequence"/>
</dbReference>
<dbReference type="Gene3D" id="3.20.20.100">
    <property type="entry name" value="NADP-dependent oxidoreductase domain"/>
    <property type="match status" value="1"/>
</dbReference>
<proteinExistence type="inferred from homology"/>
<evidence type="ECO:0000256" key="9">
    <source>
        <dbReference type="PIRSR" id="PIRSR000097-3"/>
    </source>
</evidence>
<dbReference type="PANTHER" id="PTHR43827">
    <property type="entry name" value="2,5-DIKETO-D-GLUCONIC ACID REDUCTASE"/>
    <property type="match status" value="1"/>
</dbReference>
<evidence type="ECO:0000259" key="10">
    <source>
        <dbReference type="Pfam" id="PF00248"/>
    </source>
</evidence>
<evidence type="ECO:0000256" key="6">
    <source>
        <dbReference type="ARBA" id="ARBA00049485"/>
    </source>
</evidence>
<protein>
    <recommendedName>
        <fullName evidence="2">D-xylose reductase [NAD(P)H]</fullName>
        <ecNumber evidence="2">1.1.1.307</ecNumber>
    </recommendedName>
</protein>
<dbReference type="InterPro" id="IPR036812">
    <property type="entry name" value="NAD(P)_OxRdtase_dom_sf"/>
</dbReference>
<reference evidence="12" key="1">
    <citation type="journal article" date="2015" name="Genome Announc.">
        <title>Draft genome sequence of Talaromyces cellulolyticus strain Y-94, a source of lignocellulosic biomass-degrading enzymes.</title>
        <authorList>
            <person name="Fujii T."/>
            <person name="Koike H."/>
            <person name="Sawayama S."/>
            <person name="Yano S."/>
            <person name="Inoue H."/>
        </authorList>
    </citation>
    <scope>NUCLEOTIDE SEQUENCE [LARGE SCALE GENOMIC DNA]</scope>
    <source>
        <strain evidence="12">Y-94</strain>
    </source>
</reference>
<comment type="caution">
    <text evidence="11">The sequence shown here is derived from an EMBL/GenBank/DDBJ whole genome shotgun (WGS) entry which is preliminary data.</text>
</comment>
<dbReference type="EMBL" id="DF933830">
    <property type="protein sequence ID" value="GAM38861.1"/>
    <property type="molecule type" value="Genomic_DNA"/>
</dbReference>
<name>A0A6V8HC01_TALPI</name>
<dbReference type="InterPro" id="IPR023210">
    <property type="entry name" value="NADP_OxRdtase_dom"/>
</dbReference>
<feature type="binding site" evidence="8">
    <location>
        <position position="124"/>
    </location>
    <ligand>
        <name>substrate</name>
    </ligand>
</feature>
<feature type="active site" description="Proton donor" evidence="7">
    <location>
        <position position="58"/>
    </location>
</feature>
<organism evidence="11 12">
    <name type="scientific">Talaromyces pinophilus</name>
    <name type="common">Penicillium pinophilum</name>
    <dbReference type="NCBI Taxonomy" id="128442"/>
    <lineage>
        <taxon>Eukaryota</taxon>
        <taxon>Fungi</taxon>
        <taxon>Dikarya</taxon>
        <taxon>Ascomycota</taxon>
        <taxon>Pezizomycotina</taxon>
        <taxon>Eurotiomycetes</taxon>
        <taxon>Eurotiomycetidae</taxon>
        <taxon>Eurotiales</taxon>
        <taxon>Trichocomaceae</taxon>
        <taxon>Talaromyces</taxon>
        <taxon>Talaromyces sect. Talaromyces</taxon>
    </lineage>
</organism>
<evidence type="ECO:0000313" key="11">
    <source>
        <dbReference type="EMBL" id="GAM38861.1"/>
    </source>
</evidence>
<dbReference type="FunFam" id="3.20.20.100:FF:000015">
    <property type="entry name" value="Oxidoreductase, aldo/keto reductase family"/>
    <property type="match status" value="1"/>
</dbReference>
<evidence type="ECO:0000256" key="5">
    <source>
        <dbReference type="ARBA" id="ARBA00047534"/>
    </source>
</evidence>
<comment type="similarity">
    <text evidence="1">Belongs to the aldo/keto reductase family.</text>
</comment>
<comment type="catalytic activity">
    <reaction evidence="6">
        <text>xylitol + NAD(+) = D-xylose + NADH + H(+)</text>
        <dbReference type="Rhea" id="RHEA:27441"/>
        <dbReference type="ChEBI" id="CHEBI:15378"/>
        <dbReference type="ChEBI" id="CHEBI:17151"/>
        <dbReference type="ChEBI" id="CHEBI:53455"/>
        <dbReference type="ChEBI" id="CHEBI:57540"/>
        <dbReference type="ChEBI" id="CHEBI:57945"/>
        <dbReference type="EC" id="1.1.1.307"/>
    </reaction>
</comment>
<dbReference type="PROSITE" id="PS00063">
    <property type="entry name" value="ALDOKETO_REDUCTASE_3"/>
    <property type="match status" value="1"/>
</dbReference>
<dbReference type="AlphaFoldDB" id="A0A6V8HC01"/>
<dbReference type="Pfam" id="PF00248">
    <property type="entry name" value="Aldo_ket_red"/>
    <property type="match status" value="1"/>
</dbReference>